<dbReference type="GO" id="GO:0016301">
    <property type="term" value="F:kinase activity"/>
    <property type="evidence" value="ECO:0007669"/>
    <property type="project" value="UniProtKB-KW"/>
</dbReference>
<keyword evidence="1" id="KW-0808">Transferase</keyword>
<sequence>RTINSNSLLIICSIIKEDIKADAVAITDTQNVLAYVGFGEERYVIGQEIISDLTKEAIRSGNIIIRNHVEDEKTPQI</sequence>
<dbReference type="Proteomes" id="UP001287282">
    <property type="component" value="Unassembled WGS sequence"/>
</dbReference>
<proteinExistence type="predicted"/>
<evidence type="ECO:0000313" key="2">
    <source>
        <dbReference type="Proteomes" id="UP001287282"/>
    </source>
</evidence>
<keyword evidence="2" id="KW-1185">Reference proteome</keyword>
<organism evidence="1 2">
    <name type="scientific">Alkalihalophilus lindianensis</name>
    <dbReference type="NCBI Taxonomy" id="1630542"/>
    <lineage>
        <taxon>Bacteria</taxon>
        <taxon>Bacillati</taxon>
        <taxon>Bacillota</taxon>
        <taxon>Bacilli</taxon>
        <taxon>Bacillales</taxon>
        <taxon>Bacillaceae</taxon>
        <taxon>Alkalihalophilus</taxon>
    </lineage>
</organism>
<gene>
    <name evidence="1" type="ORF">RYX56_25490</name>
</gene>
<evidence type="ECO:0000313" key="1">
    <source>
        <dbReference type="EMBL" id="MDV2687706.1"/>
    </source>
</evidence>
<keyword evidence="1" id="KW-0418">Kinase</keyword>
<feature type="non-terminal residue" evidence="1">
    <location>
        <position position="1"/>
    </location>
</feature>
<name>A0ABU3XIM2_9BACI</name>
<accession>A0ABU3XIM2</accession>
<comment type="caution">
    <text evidence="1">The sequence shown here is derived from an EMBL/GenBank/DDBJ whole genome shotgun (WGS) entry which is preliminary data.</text>
</comment>
<reference evidence="1 2" key="1">
    <citation type="submission" date="2023-10" db="EMBL/GenBank/DDBJ databases">
        <title>Screening of Alkalihalobacillus lindianensis BZ-TG-R113 and Its Alleviation of Salt Stress on Rapeseed Growth.</title>
        <authorList>
            <person name="Zhao B."/>
            <person name="Guo T."/>
        </authorList>
    </citation>
    <scope>NUCLEOTIDE SEQUENCE [LARGE SCALE GENOMIC DNA]</scope>
    <source>
        <strain evidence="1 2">BZ-TG-R113</strain>
    </source>
</reference>
<protein>
    <submittedName>
        <fullName evidence="1">Sensor histidine kinase</fullName>
    </submittedName>
</protein>
<dbReference type="EMBL" id="JAWJBA010001096">
    <property type="protein sequence ID" value="MDV2687706.1"/>
    <property type="molecule type" value="Genomic_DNA"/>
</dbReference>
<feature type="non-terminal residue" evidence="1">
    <location>
        <position position="77"/>
    </location>
</feature>